<accession>A0ABU0LER6</accession>
<keyword evidence="4" id="KW-1185">Reference proteome</keyword>
<protein>
    <submittedName>
        <fullName evidence="3">ATP-grasp superfamily ATP-dependent carboligase</fullName>
    </submittedName>
</protein>
<dbReference type="RefSeq" id="WP_237346402.1">
    <property type="nucleotide sequence ID" value="NZ_JABWGX010000018.1"/>
</dbReference>
<dbReference type="InterPro" id="IPR003806">
    <property type="entry name" value="ATP-grasp_PylC-type"/>
</dbReference>
<proteinExistence type="predicted"/>
<dbReference type="Pfam" id="PF02655">
    <property type="entry name" value="ATP-grasp_3"/>
    <property type="match status" value="1"/>
</dbReference>
<dbReference type="Gene3D" id="3.40.50.11770">
    <property type="match status" value="1"/>
</dbReference>
<sequence length="321" mass="33678">MRVFICEFVTAGGLRGQDLPETLVPEGTRMRDALIADIEALPGVGGLLLAHDDRLPAPQASSVPVGANDDPWAIWAGLAAQADVVWPIAPETHGLIARLIRLMRAQCAHVVACDLAAVEICSSKFLTAQRLAAMALPHVPTFRAAAPPPELTGPVVTKPDDGAGCENTRRWASPDAAPRDPDLIIQPFVEGTPASLTVLVRPDGVTLLTVNRQHLTETDGMLSLSGLTVGALGEDERLARLVPAVVAAIPGLSGIIGIDIILTPAGPVVVEVNPRITTSYAGLHQALAINPAAFLPEFIRDGRLPAMPHLPAASPVEVVLR</sequence>
<dbReference type="PIRSF" id="PIRSF016766">
    <property type="entry name" value="UCP016766_ATPgrasp"/>
    <property type="match status" value="1"/>
</dbReference>
<dbReference type="Gene3D" id="3.30.470.20">
    <property type="entry name" value="ATP-grasp fold, B domain"/>
    <property type="match status" value="1"/>
</dbReference>
<keyword evidence="1" id="KW-0547">Nucleotide-binding</keyword>
<evidence type="ECO:0000256" key="1">
    <source>
        <dbReference type="PROSITE-ProRule" id="PRU00409"/>
    </source>
</evidence>
<evidence type="ECO:0000313" key="3">
    <source>
        <dbReference type="EMBL" id="MDQ0505644.1"/>
    </source>
</evidence>
<dbReference type="Pfam" id="PF18301">
    <property type="entry name" value="preATP-grasp_3"/>
    <property type="match status" value="1"/>
</dbReference>
<name>A0ABU0LER6_XANAG</name>
<gene>
    <name evidence="3" type="ORF">QOZ94_002444</name>
</gene>
<organism evidence="3 4">
    <name type="scientific">Xanthobacter agilis</name>
    <dbReference type="NCBI Taxonomy" id="47492"/>
    <lineage>
        <taxon>Bacteria</taxon>
        <taxon>Pseudomonadati</taxon>
        <taxon>Pseudomonadota</taxon>
        <taxon>Alphaproteobacteria</taxon>
        <taxon>Hyphomicrobiales</taxon>
        <taxon>Xanthobacteraceae</taxon>
        <taxon>Xanthobacter</taxon>
    </lineage>
</organism>
<dbReference type="Gene3D" id="2.30.36.100">
    <property type="match status" value="1"/>
</dbReference>
<evidence type="ECO:0000259" key="2">
    <source>
        <dbReference type="PROSITE" id="PS50975"/>
    </source>
</evidence>
<keyword evidence="1" id="KW-0067">ATP-binding</keyword>
<dbReference type="PROSITE" id="PS50975">
    <property type="entry name" value="ATP_GRASP"/>
    <property type="match status" value="1"/>
</dbReference>
<evidence type="ECO:0000313" key="4">
    <source>
        <dbReference type="Proteomes" id="UP001241747"/>
    </source>
</evidence>
<dbReference type="InterPro" id="IPR011761">
    <property type="entry name" value="ATP-grasp"/>
</dbReference>
<dbReference type="SUPFAM" id="SSF56059">
    <property type="entry name" value="Glutathione synthetase ATP-binding domain-like"/>
    <property type="match status" value="1"/>
</dbReference>
<comment type="caution">
    <text evidence="3">The sequence shown here is derived from an EMBL/GenBank/DDBJ whole genome shotgun (WGS) entry which is preliminary data.</text>
</comment>
<dbReference type="InterPro" id="IPR024710">
    <property type="entry name" value="MfnD"/>
</dbReference>
<dbReference type="EMBL" id="JAUSVY010000005">
    <property type="protein sequence ID" value="MDQ0505644.1"/>
    <property type="molecule type" value="Genomic_DNA"/>
</dbReference>
<reference evidence="3 4" key="1">
    <citation type="submission" date="2023-07" db="EMBL/GenBank/DDBJ databases">
        <title>Genomic Encyclopedia of Type Strains, Phase IV (KMG-IV): sequencing the most valuable type-strain genomes for metagenomic binning, comparative biology and taxonomic classification.</title>
        <authorList>
            <person name="Goeker M."/>
        </authorList>
    </citation>
    <scope>NUCLEOTIDE SEQUENCE [LARGE SCALE GENOMIC DNA]</scope>
    <source>
        <strain evidence="3 4">DSM 3770</strain>
    </source>
</reference>
<dbReference type="Proteomes" id="UP001241747">
    <property type="component" value="Unassembled WGS sequence"/>
</dbReference>
<dbReference type="InterPro" id="IPR040803">
    <property type="entry name" value="MfnD_preATP-grasp"/>
</dbReference>
<feature type="domain" description="ATP-grasp" evidence="2">
    <location>
        <begin position="128"/>
        <end position="300"/>
    </location>
</feature>